<gene>
    <name evidence="2" type="ORF">GUJ93_ZPchr0006g41051</name>
</gene>
<reference evidence="2" key="1">
    <citation type="journal article" date="2021" name="bioRxiv">
        <title>Whole Genome Assembly and Annotation of Northern Wild Rice, Zizania palustris L., Supports a Whole Genome Duplication in the Zizania Genus.</title>
        <authorList>
            <person name="Haas M."/>
            <person name="Kono T."/>
            <person name="Macchietto M."/>
            <person name="Millas R."/>
            <person name="McGilp L."/>
            <person name="Shao M."/>
            <person name="Duquette J."/>
            <person name="Hirsch C.N."/>
            <person name="Kimball J."/>
        </authorList>
    </citation>
    <scope>NUCLEOTIDE SEQUENCE</scope>
    <source>
        <tissue evidence="2">Fresh leaf tissue</tissue>
    </source>
</reference>
<dbReference type="AlphaFoldDB" id="A0A8J5S6R2"/>
<evidence type="ECO:0000313" key="3">
    <source>
        <dbReference type="Proteomes" id="UP000729402"/>
    </source>
</evidence>
<dbReference type="Proteomes" id="UP000729402">
    <property type="component" value="Unassembled WGS sequence"/>
</dbReference>
<keyword evidence="3" id="KW-1185">Reference proteome</keyword>
<proteinExistence type="predicted"/>
<feature type="region of interest" description="Disordered" evidence="1">
    <location>
        <begin position="18"/>
        <end position="42"/>
    </location>
</feature>
<evidence type="ECO:0000256" key="1">
    <source>
        <dbReference type="SAM" id="MobiDB-lite"/>
    </source>
</evidence>
<reference evidence="2" key="2">
    <citation type="submission" date="2021-02" db="EMBL/GenBank/DDBJ databases">
        <authorList>
            <person name="Kimball J.A."/>
            <person name="Haas M.W."/>
            <person name="Macchietto M."/>
            <person name="Kono T."/>
            <person name="Duquette J."/>
            <person name="Shao M."/>
        </authorList>
    </citation>
    <scope>NUCLEOTIDE SEQUENCE</scope>
    <source>
        <tissue evidence="2">Fresh leaf tissue</tissue>
    </source>
</reference>
<sequence>MQAEAPQVNLAPELALLRSLPPSEAPPSEYHPSKSLLRPRPPHEAFHEPFVAVPLPEHTPRRASPGPCLRCASTSETFVGYLRMSPSGAHFEFLCLRRGLDPTNSEDTPFGIPSKCLASEDFVSEHLQPEPRSALSAFTWHASTRGPTRTTFAVTVTELPAPLASSLLLDPASSH</sequence>
<evidence type="ECO:0000313" key="2">
    <source>
        <dbReference type="EMBL" id="KAG8069485.1"/>
    </source>
</evidence>
<comment type="caution">
    <text evidence="2">The sequence shown here is derived from an EMBL/GenBank/DDBJ whole genome shotgun (WGS) entry which is preliminary data.</text>
</comment>
<accession>A0A8J5S6R2</accession>
<dbReference type="EMBL" id="JAAALK010000283">
    <property type="protein sequence ID" value="KAG8069485.1"/>
    <property type="molecule type" value="Genomic_DNA"/>
</dbReference>
<protein>
    <submittedName>
        <fullName evidence="2">Uncharacterized protein</fullName>
    </submittedName>
</protein>
<organism evidence="2 3">
    <name type="scientific">Zizania palustris</name>
    <name type="common">Northern wild rice</name>
    <dbReference type="NCBI Taxonomy" id="103762"/>
    <lineage>
        <taxon>Eukaryota</taxon>
        <taxon>Viridiplantae</taxon>
        <taxon>Streptophyta</taxon>
        <taxon>Embryophyta</taxon>
        <taxon>Tracheophyta</taxon>
        <taxon>Spermatophyta</taxon>
        <taxon>Magnoliopsida</taxon>
        <taxon>Liliopsida</taxon>
        <taxon>Poales</taxon>
        <taxon>Poaceae</taxon>
        <taxon>BOP clade</taxon>
        <taxon>Oryzoideae</taxon>
        <taxon>Oryzeae</taxon>
        <taxon>Zizaniinae</taxon>
        <taxon>Zizania</taxon>
    </lineage>
</organism>
<name>A0A8J5S6R2_ZIZPA</name>